<dbReference type="VEuPathDB" id="VectorBase:PHUM297960"/>
<reference evidence="4" key="3">
    <citation type="submission" date="2021-02" db="UniProtKB">
        <authorList>
            <consortium name="EnsemblMetazoa"/>
        </authorList>
    </citation>
    <scope>IDENTIFICATION</scope>
    <source>
        <strain evidence="4">USDA</strain>
    </source>
</reference>
<dbReference type="InterPro" id="IPR013641">
    <property type="entry name" value="KTI12/PSTK"/>
</dbReference>
<name>E0VLZ2_PEDHC</name>
<dbReference type="InterPro" id="IPR027417">
    <property type="entry name" value="P-loop_NTPase"/>
</dbReference>
<dbReference type="GO" id="GO:0000049">
    <property type="term" value="F:tRNA binding"/>
    <property type="evidence" value="ECO:0007669"/>
    <property type="project" value="TreeGrafter"/>
</dbReference>
<gene>
    <name evidence="4" type="primary">8229770</name>
    <name evidence="3" type="ORF">Phum_PHUM297960</name>
</gene>
<dbReference type="PANTHER" id="PTHR20873">
    <property type="entry name" value="L-SERYL-TRNA(SEC) KINASE"/>
    <property type="match status" value="1"/>
</dbReference>
<keyword evidence="2" id="KW-0067">ATP-binding</keyword>
<dbReference type="EMBL" id="DS235283">
    <property type="protein sequence ID" value="EEB14398.1"/>
    <property type="molecule type" value="Genomic_DNA"/>
</dbReference>
<dbReference type="AlphaFoldDB" id="E0VLZ2"/>
<dbReference type="HOGENOM" id="CLU_060632_0_0_1"/>
<organism>
    <name type="scientific">Pediculus humanus subsp. corporis</name>
    <name type="common">Body louse</name>
    <dbReference type="NCBI Taxonomy" id="121224"/>
    <lineage>
        <taxon>Eukaryota</taxon>
        <taxon>Metazoa</taxon>
        <taxon>Ecdysozoa</taxon>
        <taxon>Arthropoda</taxon>
        <taxon>Hexapoda</taxon>
        <taxon>Insecta</taxon>
        <taxon>Pterygota</taxon>
        <taxon>Neoptera</taxon>
        <taxon>Paraneoptera</taxon>
        <taxon>Psocodea</taxon>
        <taxon>Troctomorpha</taxon>
        <taxon>Phthiraptera</taxon>
        <taxon>Anoplura</taxon>
        <taxon>Pediculidae</taxon>
        <taxon>Pediculus</taxon>
    </lineage>
</organism>
<keyword evidence="1" id="KW-0547">Nucleotide-binding</keyword>
<dbReference type="EMBL" id="AAZO01003451">
    <property type="status" value="NOT_ANNOTATED_CDS"/>
    <property type="molecule type" value="Genomic_DNA"/>
</dbReference>
<dbReference type="PANTHER" id="PTHR20873:SF0">
    <property type="entry name" value="L-SERYL-TRNA(SEC) KINASE"/>
    <property type="match status" value="1"/>
</dbReference>
<dbReference type="EnsemblMetazoa" id="PHUM297960-RA">
    <property type="protein sequence ID" value="PHUM297960-PA"/>
    <property type="gene ID" value="PHUM297960"/>
</dbReference>
<dbReference type="OMA" id="HYYRSMR"/>
<dbReference type="Proteomes" id="UP000009046">
    <property type="component" value="Unassembled WGS sequence"/>
</dbReference>
<dbReference type="InParanoid" id="E0VLZ2"/>
<evidence type="ECO:0000313" key="5">
    <source>
        <dbReference type="Proteomes" id="UP000009046"/>
    </source>
</evidence>
<evidence type="ECO:0008006" key="6">
    <source>
        <dbReference type="Google" id="ProtNLM"/>
    </source>
</evidence>
<evidence type="ECO:0000313" key="3">
    <source>
        <dbReference type="EMBL" id="EEB14398.1"/>
    </source>
</evidence>
<dbReference type="STRING" id="121224.E0VLZ2"/>
<dbReference type="eggNOG" id="KOG4622">
    <property type="taxonomic scope" value="Eukaryota"/>
</dbReference>
<sequence>MYLGLLILIGIPGSGKKNEWKSLRKNLASDIEKLIHALKSKNMNLIPTIFVNDLKNLKFLEENVVLIIDDNMYLKSMRYTLYQITKKNQIGFCEVFFNCSLEKALQKNNERQSDSIVSPEIIERMLTQIEVPNKKNAWEKYSLCINSFSDINEFHTDLFTILNNSLCNPEKISFVSSKEKQLSLLQCQTNIIHQADIALRKIVGEEIKKLSNVTPAEKKYHCLKLNEKKVDILADLKSGVIFLPTKIVSEIKNNEEKKFNNKYIE</sequence>
<dbReference type="FunCoup" id="E0VLZ2">
    <property type="interactions" value="70"/>
</dbReference>
<dbReference type="InterPro" id="IPR052648">
    <property type="entry name" value="Ser-tRNA(Sec)_kinase"/>
</dbReference>
<dbReference type="Pfam" id="PF08433">
    <property type="entry name" value="KTI12"/>
    <property type="match status" value="1"/>
</dbReference>
<protein>
    <recommendedName>
        <fullName evidence="6">L-seryl-tRNA(Sec) kinase</fullName>
    </recommendedName>
</protein>
<accession>E0VLZ2</accession>
<dbReference type="RefSeq" id="XP_002427136.1">
    <property type="nucleotide sequence ID" value="XM_002427091.1"/>
</dbReference>
<dbReference type="GO" id="GO:0016301">
    <property type="term" value="F:kinase activity"/>
    <property type="evidence" value="ECO:0007669"/>
    <property type="project" value="TreeGrafter"/>
</dbReference>
<proteinExistence type="predicted"/>
<dbReference type="KEGG" id="phu:Phum_PHUM297960"/>
<evidence type="ECO:0000256" key="1">
    <source>
        <dbReference type="ARBA" id="ARBA00022741"/>
    </source>
</evidence>
<dbReference type="CTD" id="8229770"/>
<dbReference type="Gene3D" id="3.40.50.300">
    <property type="entry name" value="P-loop containing nucleotide triphosphate hydrolases"/>
    <property type="match status" value="1"/>
</dbReference>
<dbReference type="SUPFAM" id="SSF52540">
    <property type="entry name" value="P-loop containing nucleoside triphosphate hydrolases"/>
    <property type="match status" value="1"/>
</dbReference>
<dbReference type="GeneID" id="8229770"/>
<evidence type="ECO:0000256" key="2">
    <source>
        <dbReference type="ARBA" id="ARBA00022840"/>
    </source>
</evidence>
<keyword evidence="5" id="KW-1185">Reference proteome</keyword>
<reference evidence="3" key="1">
    <citation type="submission" date="2007-04" db="EMBL/GenBank/DDBJ databases">
        <title>Annotation of Pediculus humanus corporis strain USDA.</title>
        <authorList>
            <person name="Kirkness E."/>
            <person name="Hannick L."/>
            <person name="Hass B."/>
            <person name="Bruggner R."/>
            <person name="Lawson D."/>
            <person name="Bidwell S."/>
            <person name="Joardar V."/>
            <person name="Caler E."/>
            <person name="Walenz B."/>
            <person name="Inman J."/>
            <person name="Schobel S."/>
            <person name="Galinsky K."/>
            <person name="Amedeo P."/>
            <person name="Strausberg R."/>
        </authorList>
    </citation>
    <scope>NUCLEOTIDE SEQUENCE</scope>
    <source>
        <strain evidence="3">USDA</strain>
    </source>
</reference>
<dbReference type="OrthoDB" id="9972657at2759"/>
<dbReference type="GO" id="GO:0005524">
    <property type="term" value="F:ATP binding"/>
    <property type="evidence" value="ECO:0007669"/>
    <property type="project" value="UniProtKB-KW"/>
</dbReference>
<reference evidence="3" key="2">
    <citation type="submission" date="2007-04" db="EMBL/GenBank/DDBJ databases">
        <title>The genome of the human body louse.</title>
        <authorList>
            <consortium name="The Human Body Louse Genome Consortium"/>
            <person name="Kirkness E."/>
            <person name="Walenz B."/>
            <person name="Hass B."/>
            <person name="Bruggner R."/>
            <person name="Strausberg R."/>
        </authorList>
    </citation>
    <scope>NUCLEOTIDE SEQUENCE</scope>
    <source>
        <strain evidence="3">USDA</strain>
    </source>
</reference>
<evidence type="ECO:0000313" key="4">
    <source>
        <dbReference type="EnsemblMetazoa" id="PHUM297960-PA"/>
    </source>
</evidence>